<dbReference type="GeneID" id="111600187"/>
<keyword evidence="6" id="KW-0813">Transport</keyword>
<feature type="domain" description="2Fe-2S ferredoxin-type" evidence="19">
    <location>
        <begin position="136"/>
        <end position="215"/>
    </location>
</feature>
<sequence>MLRLRRRLRFLEVAMRKQLLRQYVIPVMLPIDVVFSKDAGDKKKELSKSGEPSKPSEPNKPSESSKAGKPSAPGKPNAPSEPSKPSKPGEPSKPIEAKKDGGKQGDKPPAAPKPAEKKSTQPRIKTFDIYRWHPGGKPKIQKYQLDLNKCGSMVLDALIKIKNEMDGTLTFRRSCREGICGSCAMNIDGINTLACIQPIESNLGKPCKIYPLPHLYVLRDLVPDLTRFYDQYRQIEPWLQRKDANRKIGEKQYLQAVEDRTLLDGLYECILCACCQTACPSYWWNSDKYLGPAILMQAFRWVIDSRDEATEKRLNYLSDPWKLYRCHTILNCTNTCPKNLNPAKAIIQLKQMLVGMKKKAKAKL</sequence>
<keyword evidence="14 17" id="KW-0411">Iron-sulfur</keyword>
<organism evidence="21 22">
    <name type="scientific">Drosophila hydei</name>
    <name type="common">Fruit fly</name>
    <dbReference type="NCBI Taxonomy" id="7224"/>
    <lineage>
        <taxon>Eukaryota</taxon>
        <taxon>Metazoa</taxon>
        <taxon>Ecdysozoa</taxon>
        <taxon>Arthropoda</taxon>
        <taxon>Hexapoda</taxon>
        <taxon>Insecta</taxon>
        <taxon>Pterygota</taxon>
        <taxon>Neoptera</taxon>
        <taxon>Endopterygota</taxon>
        <taxon>Diptera</taxon>
        <taxon>Brachycera</taxon>
        <taxon>Muscomorpha</taxon>
        <taxon>Ephydroidea</taxon>
        <taxon>Drosophilidae</taxon>
        <taxon>Drosophila</taxon>
    </lineage>
</organism>
<dbReference type="GO" id="GO:0051539">
    <property type="term" value="F:4 iron, 4 sulfur cluster binding"/>
    <property type="evidence" value="ECO:0007669"/>
    <property type="project" value="UniProtKB-KW"/>
</dbReference>
<evidence type="ECO:0000256" key="12">
    <source>
        <dbReference type="ARBA" id="ARBA00023002"/>
    </source>
</evidence>
<evidence type="ECO:0000256" key="10">
    <source>
        <dbReference type="ARBA" id="ARBA00022723"/>
    </source>
</evidence>
<comment type="function">
    <text evidence="17">Iron-sulfur protein (IP) subunit of succinate dehydrogenase (SDH) that is involved in complex II of the mitochondrial electron transport chain and is responsible for transferring electrons from succinate to ubiquinone (coenzyme Q).</text>
</comment>
<evidence type="ECO:0000256" key="15">
    <source>
        <dbReference type="ARBA" id="ARBA00023291"/>
    </source>
</evidence>
<dbReference type="InterPro" id="IPR017896">
    <property type="entry name" value="4Fe4S_Fe-S-bd"/>
</dbReference>
<comment type="pathway">
    <text evidence="2 17">Carbohydrate metabolism; tricarboxylic acid cycle; fumarate from succinate (eukaryal route): step 1/1.</text>
</comment>
<dbReference type="UniPathway" id="UPA00223">
    <property type="reaction ID" value="UER01006"/>
</dbReference>
<dbReference type="CDD" id="cd00207">
    <property type="entry name" value="fer2"/>
    <property type="match status" value="1"/>
</dbReference>
<evidence type="ECO:0000256" key="7">
    <source>
        <dbReference type="ARBA" id="ARBA00022485"/>
    </source>
</evidence>
<dbReference type="FunFam" id="1.10.1060.10:FF:000001">
    <property type="entry name" value="Succinate dehydrogenase iron-sulfur subunit SdhB"/>
    <property type="match status" value="1"/>
</dbReference>
<gene>
    <name evidence="22" type="primary">LOC111600187</name>
</gene>
<evidence type="ECO:0000256" key="17">
    <source>
        <dbReference type="RuleBase" id="RU361237"/>
    </source>
</evidence>
<dbReference type="GO" id="GO:0022904">
    <property type="term" value="P:respiratory electron transport chain"/>
    <property type="evidence" value="ECO:0007669"/>
    <property type="project" value="TreeGrafter"/>
</dbReference>
<evidence type="ECO:0000256" key="18">
    <source>
        <dbReference type="SAM" id="MobiDB-lite"/>
    </source>
</evidence>
<name>A0A6J1LUZ8_DROHY</name>
<dbReference type="GO" id="GO:0005743">
    <property type="term" value="C:mitochondrial inner membrane"/>
    <property type="evidence" value="ECO:0007669"/>
    <property type="project" value="UniProtKB-SubCell"/>
</dbReference>
<keyword evidence="17" id="KW-0999">Mitochondrion inner membrane</keyword>
<dbReference type="RefSeq" id="XP_023171963.2">
    <property type="nucleotide sequence ID" value="XM_023316195.2"/>
</dbReference>
<evidence type="ECO:0000256" key="9">
    <source>
        <dbReference type="ARBA" id="ARBA00022714"/>
    </source>
</evidence>
<evidence type="ECO:0000256" key="1">
    <source>
        <dbReference type="ARBA" id="ARBA00004443"/>
    </source>
</evidence>
<dbReference type="AlphaFoldDB" id="A0A6J1LUZ8"/>
<dbReference type="SUPFAM" id="SSF54292">
    <property type="entry name" value="2Fe-2S ferredoxin-like"/>
    <property type="match status" value="1"/>
</dbReference>
<dbReference type="InterPro" id="IPR036010">
    <property type="entry name" value="2Fe-2S_ferredoxin-like_sf"/>
</dbReference>
<evidence type="ECO:0000256" key="3">
    <source>
        <dbReference type="ARBA" id="ARBA00009433"/>
    </source>
</evidence>
<keyword evidence="11" id="KW-0249">Electron transport</keyword>
<keyword evidence="7 17" id="KW-0004">4Fe-4S</keyword>
<comment type="cofactor">
    <cofactor evidence="17">
        <name>[3Fe-4S] cluster</name>
        <dbReference type="ChEBI" id="CHEBI:21137"/>
    </cofactor>
    <text evidence="17">Binds 1 [3Fe-4S] cluster.</text>
</comment>
<dbReference type="InterPro" id="IPR017900">
    <property type="entry name" value="4Fe4S_Fe_S_CS"/>
</dbReference>
<dbReference type="InterPro" id="IPR012675">
    <property type="entry name" value="Beta-grasp_dom_sf"/>
</dbReference>
<evidence type="ECO:0000256" key="6">
    <source>
        <dbReference type="ARBA" id="ARBA00022448"/>
    </source>
</evidence>
<dbReference type="EC" id="1.3.5.1" evidence="4 17"/>
<evidence type="ECO:0000256" key="11">
    <source>
        <dbReference type="ARBA" id="ARBA00022982"/>
    </source>
</evidence>
<feature type="domain" description="4Fe-4S ferredoxin-type" evidence="20">
    <location>
        <begin position="259"/>
        <end position="289"/>
    </location>
</feature>
<keyword evidence="21" id="KW-1185">Reference proteome</keyword>
<dbReference type="GO" id="GO:0046872">
    <property type="term" value="F:metal ion binding"/>
    <property type="evidence" value="ECO:0007669"/>
    <property type="project" value="UniProtKB-KW"/>
</dbReference>
<evidence type="ECO:0000256" key="2">
    <source>
        <dbReference type="ARBA" id="ARBA00004788"/>
    </source>
</evidence>
<dbReference type="GO" id="GO:0008177">
    <property type="term" value="F:succinate dehydrogenase (quinone) activity"/>
    <property type="evidence" value="ECO:0007669"/>
    <property type="project" value="UniProtKB-EC"/>
</dbReference>
<feature type="region of interest" description="Disordered" evidence="18">
    <location>
        <begin position="40"/>
        <end position="124"/>
    </location>
</feature>
<keyword evidence="12" id="KW-0560">Oxidoreductase</keyword>
<evidence type="ECO:0000256" key="16">
    <source>
        <dbReference type="ARBA" id="ARBA00049220"/>
    </source>
</evidence>
<evidence type="ECO:0000256" key="13">
    <source>
        <dbReference type="ARBA" id="ARBA00023004"/>
    </source>
</evidence>
<dbReference type="Proteomes" id="UP000504633">
    <property type="component" value="Unplaced"/>
</dbReference>
<keyword evidence="10 17" id="KW-0479">Metal-binding</keyword>
<keyword evidence="8" id="KW-0816">Tricarboxylic acid cycle</keyword>
<dbReference type="OMA" id="CVSHIDQ"/>
<dbReference type="InterPro" id="IPR025192">
    <property type="entry name" value="Succ_DH/fum_Rdtase_N"/>
</dbReference>
<dbReference type="KEGG" id="dhe:111600187"/>
<dbReference type="PANTHER" id="PTHR11921:SF29">
    <property type="entry name" value="SUCCINATE DEHYDROGENASE [UBIQUINONE] IRON-SULFUR SUBUNIT, MITOCHONDRIAL"/>
    <property type="match status" value="1"/>
</dbReference>
<proteinExistence type="inferred from homology"/>
<dbReference type="Gene3D" id="3.10.20.30">
    <property type="match status" value="1"/>
</dbReference>
<evidence type="ECO:0000259" key="20">
    <source>
        <dbReference type="PROSITE" id="PS51379"/>
    </source>
</evidence>
<keyword evidence="17" id="KW-0496">Mitochondrion</keyword>
<evidence type="ECO:0000256" key="8">
    <source>
        <dbReference type="ARBA" id="ARBA00022532"/>
    </source>
</evidence>
<feature type="compositionally biased region" description="Basic and acidic residues" evidence="18">
    <location>
        <begin position="93"/>
        <end position="106"/>
    </location>
</feature>
<dbReference type="GO" id="GO:0051538">
    <property type="term" value="F:3 iron, 4 sulfur cluster binding"/>
    <property type="evidence" value="ECO:0007669"/>
    <property type="project" value="UniProtKB-KW"/>
</dbReference>
<dbReference type="PROSITE" id="PS51085">
    <property type="entry name" value="2FE2S_FER_2"/>
    <property type="match status" value="1"/>
</dbReference>
<keyword evidence="15 17" id="KW-0003">3Fe-4S</keyword>
<dbReference type="Pfam" id="PF13534">
    <property type="entry name" value="Fer4_17"/>
    <property type="match status" value="1"/>
</dbReference>
<dbReference type="GO" id="GO:0051537">
    <property type="term" value="F:2 iron, 2 sulfur cluster binding"/>
    <property type="evidence" value="ECO:0007669"/>
    <property type="project" value="UniProtKB-KW"/>
</dbReference>
<comment type="catalytic activity">
    <reaction evidence="16">
        <text>a quinone + succinate = fumarate + a quinol</text>
        <dbReference type="Rhea" id="RHEA:40523"/>
        <dbReference type="ChEBI" id="CHEBI:24646"/>
        <dbReference type="ChEBI" id="CHEBI:29806"/>
        <dbReference type="ChEBI" id="CHEBI:30031"/>
        <dbReference type="ChEBI" id="CHEBI:132124"/>
        <dbReference type="EC" id="1.3.5.1"/>
    </reaction>
</comment>
<reference evidence="22" key="1">
    <citation type="submission" date="2025-08" db="UniProtKB">
        <authorList>
            <consortium name="RefSeq"/>
        </authorList>
    </citation>
    <scope>IDENTIFICATION</scope>
    <source>
        <strain evidence="22">15085-1641.00</strain>
        <tissue evidence="22">Whole body</tissue>
    </source>
</reference>
<dbReference type="InterPro" id="IPR006058">
    <property type="entry name" value="2Fe2S_fd_BS"/>
</dbReference>
<dbReference type="PROSITE" id="PS00197">
    <property type="entry name" value="2FE2S_FER_1"/>
    <property type="match status" value="1"/>
</dbReference>
<comment type="cofactor">
    <cofactor evidence="17">
        <name>[2Fe-2S] cluster</name>
        <dbReference type="ChEBI" id="CHEBI:190135"/>
    </cofactor>
    <text evidence="17">Binds 1 [2Fe-2S] cluster.</text>
</comment>
<dbReference type="NCBIfam" id="TIGR00384">
    <property type="entry name" value="dhsB"/>
    <property type="match status" value="1"/>
</dbReference>
<evidence type="ECO:0000256" key="5">
    <source>
        <dbReference type="ARBA" id="ARBA00016766"/>
    </source>
</evidence>
<evidence type="ECO:0000259" key="19">
    <source>
        <dbReference type="PROSITE" id="PS51085"/>
    </source>
</evidence>
<evidence type="ECO:0000256" key="4">
    <source>
        <dbReference type="ARBA" id="ARBA00012792"/>
    </source>
</evidence>
<dbReference type="PROSITE" id="PS00198">
    <property type="entry name" value="4FE4S_FER_1"/>
    <property type="match status" value="1"/>
</dbReference>
<dbReference type="Gene3D" id="1.10.1060.10">
    <property type="entry name" value="Alpha-helical ferredoxin"/>
    <property type="match status" value="1"/>
</dbReference>
<dbReference type="InterPro" id="IPR050573">
    <property type="entry name" value="SDH/FRD_Iron-Sulfur"/>
</dbReference>
<accession>A0A6J1LUZ8</accession>
<dbReference type="FunFam" id="3.10.20.30:FF:000007">
    <property type="entry name" value="Succinate dehydrogenase [ubiquinone] iron-sulfur subunit, mitochondrial"/>
    <property type="match status" value="1"/>
</dbReference>
<dbReference type="OrthoDB" id="1696654at2759"/>
<dbReference type="PANTHER" id="PTHR11921">
    <property type="entry name" value="SUCCINATE DEHYDROGENASE IRON-SULFUR PROTEIN"/>
    <property type="match status" value="1"/>
</dbReference>
<dbReference type="Pfam" id="PF13085">
    <property type="entry name" value="Fer2_3"/>
    <property type="match status" value="1"/>
</dbReference>
<comment type="subcellular location">
    <subcellularLocation>
        <location evidence="1 17">Mitochondrion inner membrane</location>
        <topology evidence="1 17">Peripheral membrane protein</topology>
        <orientation evidence="1 17">Matrix side</orientation>
    </subcellularLocation>
</comment>
<keyword evidence="9 17" id="KW-0001">2Fe-2S</keyword>
<dbReference type="SUPFAM" id="SSF46548">
    <property type="entry name" value="alpha-helical ferredoxin"/>
    <property type="match status" value="1"/>
</dbReference>
<evidence type="ECO:0000256" key="14">
    <source>
        <dbReference type="ARBA" id="ARBA00023014"/>
    </source>
</evidence>
<feature type="compositionally biased region" description="Basic and acidic residues" evidence="18">
    <location>
        <begin position="114"/>
        <end position="124"/>
    </location>
</feature>
<keyword evidence="13 17" id="KW-0408">Iron</keyword>
<evidence type="ECO:0000313" key="22">
    <source>
        <dbReference type="RefSeq" id="XP_023171963.2"/>
    </source>
</evidence>
<dbReference type="PROSITE" id="PS51379">
    <property type="entry name" value="4FE4S_FER_2"/>
    <property type="match status" value="1"/>
</dbReference>
<comment type="similarity">
    <text evidence="3 17">Belongs to the succinate dehydrogenase/fumarate reductase iron-sulfur protein family.</text>
</comment>
<keyword evidence="17" id="KW-0472">Membrane</keyword>
<dbReference type="InterPro" id="IPR004489">
    <property type="entry name" value="Succ_DH/fum_Rdtase_Fe-S"/>
</dbReference>
<evidence type="ECO:0000313" key="21">
    <source>
        <dbReference type="Proteomes" id="UP000504633"/>
    </source>
</evidence>
<dbReference type="InterPro" id="IPR009051">
    <property type="entry name" value="Helical_ferredxn"/>
</dbReference>
<comment type="cofactor">
    <cofactor evidence="17">
        <name>[4Fe-4S] cluster</name>
        <dbReference type="ChEBI" id="CHEBI:49883"/>
    </cofactor>
    <text evidence="17">Binds 1 [4Fe-4S] cluster.</text>
</comment>
<protein>
    <recommendedName>
        <fullName evidence="5 17">Succinate dehydrogenase [ubiquinone] iron-sulfur subunit, mitochondrial</fullName>
        <ecNumber evidence="4 17">1.3.5.1</ecNumber>
    </recommendedName>
</protein>
<dbReference type="CTD" id="32887"/>
<dbReference type="GO" id="GO:0009055">
    <property type="term" value="F:electron transfer activity"/>
    <property type="evidence" value="ECO:0007669"/>
    <property type="project" value="InterPro"/>
</dbReference>
<dbReference type="NCBIfam" id="NF004616">
    <property type="entry name" value="PRK05950.1"/>
    <property type="match status" value="1"/>
</dbReference>
<dbReference type="InterPro" id="IPR001041">
    <property type="entry name" value="2Fe-2S_ferredoxin-type"/>
</dbReference>
<dbReference type="GO" id="GO:0006099">
    <property type="term" value="P:tricarboxylic acid cycle"/>
    <property type="evidence" value="ECO:0007669"/>
    <property type="project" value="UniProtKB-UniPathway"/>
</dbReference>